<evidence type="ECO:0000256" key="1">
    <source>
        <dbReference type="ARBA" id="ARBA00022450"/>
    </source>
</evidence>
<dbReference type="Proteomes" id="UP001140562">
    <property type="component" value="Unassembled WGS sequence"/>
</dbReference>
<dbReference type="Gene3D" id="1.10.1200.10">
    <property type="entry name" value="ACP-like"/>
    <property type="match status" value="1"/>
</dbReference>
<organism evidence="4 5">
    <name type="scientific">Didymella glomerata</name>
    <dbReference type="NCBI Taxonomy" id="749621"/>
    <lineage>
        <taxon>Eukaryota</taxon>
        <taxon>Fungi</taxon>
        <taxon>Dikarya</taxon>
        <taxon>Ascomycota</taxon>
        <taxon>Pezizomycotina</taxon>
        <taxon>Dothideomycetes</taxon>
        <taxon>Pleosporomycetidae</taxon>
        <taxon>Pleosporales</taxon>
        <taxon>Pleosporineae</taxon>
        <taxon>Didymellaceae</taxon>
        <taxon>Didymella</taxon>
    </lineage>
</organism>
<dbReference type="GO" id="GO:0031177">
    <property type="term" value="F:phosphopantetheine binding"/>
    <property type="evidence" value="ECO:0007669"/>
    <property type="project" value="InterPro"/>
</dbReference>
<keyword evidence="5" id="KW-1185">Reference proteome</keyword>
<dbReference type="PROSITE" id="PS00012">
    <property type="entry name" value="PHOSPHOPANTETHEINE"/>
    <property type="match status" value="1"/>
</dbReference>
<dbReference type="OrthoDB" id="3799923at2759"/>
<sequence>MRAIAEFKPAHQRQLSKQLAAPATPLDDIRALVTDALARKLGVLLQMDNFDETKSLLDLGIDSLVAAEIGSWARKELRVQIPKSLIVGGLACVML</sequence>
<name>A0A9W8WXP6_9PLEO</name>
<evidence type="ECO:0000259" key="3">
    <source>
        <dbReference type="PROSITE" id="PS50075"/>
    </source>
</evidence>
<protein>
    <recommendedName>
        <fullName evidence="3">Carrier domain-containing protein</fullName>
    </recommendedName>
</protein>
<feature type="domain" description="Carrier" evidence="3">
    <location>
        <begin position="27"/>
        <end position="95"/>
    </location>
</feature>
<comment type="caution">
    <text evidence="4">The sequence shown here is derived from an EMBL/GenBank/DDBJ whole genome shotgun (WGS) entry which is preliminary data.</text>
</comment>
<evidence type="ECO:0000256" key="2">
    <source>
        <dbReference type="ARBA" id="ARBA00022553"/>
    </source>
</evidence>
<dbReference type="AlphaFoldDB" id="A0A9W8WXP6"/>
<dbReference type="SUPFAM" id="SSF47336">
    <property type="entry name" value="ACP-like"/>
    <property type="match status" value="1"/>
</dbReference>
<dbReference type="InterPro" id="IPR009081">
    <property type="entry name" value="PP-bd_ACP"/>
</dbReference>
<evidence type="ECO:0000313" key="5">
    <source>
        <dbReference type="Proteomes" id="UP001140562"/>
    </source>
</evidence>
<dbReference type="InterPro" id="IPR006162">
    <property type="entry name" value="Ppantetheine_attach_site"/>
</dbReference>
<evidence type="ECO:0000313" key="4">
    <source>
        <dbReference type="EMBL" id="KAJ4335684.1"/>
    </source>
</evidence>
<keyword evidence="1" id="KW-0596">Phosphopantetheine</keyword>
<proteinExistence type="predicted"/>
<reference evidence="4" key="1">
    <citation type="submission" date="2022-10" db="EMBL/GenBank/DDBJ databases">
        <title>Tapping the CABI collections for fungal endophytes: first genome assemblies for Collariella, Neodidymelliopsis, Ascochyta clinopodiicola, Didymella pomorum, Didymosphaeria variabile, Neocosmospora piperis and Neocucurbitaria cava.</title>
        <authorList>
            <person name="Hill R."/>
        </authorList>
    </citation>
    <scope>NUCLEOTIDE SEQUENCE</scope>
    <source>
        <strain evidence="4">IMI 360193</strain>
    </source>
</reference>
<dbReference type="Pfam" id="PF00550">
    <property type="entry name" value="PP-binding"/>
    <property type="match status" value="1"/>
</dbReference>
<accession>A0A9W8WXP6</accession>
<dbReference type="InterPro" id="IPR020806">
    <property type="entry name" value="PKS_PP-bd"/>
</dbReference>
<dbReference type="InterPro" id="IPR036736">
    <property type="entry name" value="ACP-like_sf"/>
</dbReference>
<dbReference type="SMART" id="SM00823">
    <property type="entry name" value="PKS_PP"/>
    <property type="match status" value="1"/>
</dbReference>
<gene>
    <name evidence="4" type="ORF">N0V87_005942</name>
</gene>
<dbReference type="EMBL" id="JAPEUV010000058">
    <property type="protein sequence ID" value="KAJ4335684.1"/>
    <property type="molecule type" value="Genomic_DNA"/>
</dbReference>
<keyword evidence="2" id="KW-0597">Phosphoprotein</keyword>
<dbReference type="PROSITE" id="PS50075">
    <property type="entry name" value="CARRIER"/>
    <property type="match status" value="1"/>
</dbReference>